<organism evidence="10 11">
    <name type="scientific">Campylobacter anatolicus</name>
    <dbReference type="NCBI Taxonomy" id="2829105"/>
    <lineage>
        <taxon>Bacteria</taxon>
        <taxon>Pseudomonadati</taxon>
        <taxon>Campylobacterota</taxon>
        <taxon>Epsilonproteobacteria</taxon>
        <taxon>Campylobacterales</taxon>
        <taxon>Campylobacteraceae</taxon>
        <taxon>Campylobacter</taxon>
    </lineage>
</organism>
<dbReference type="InterPro" id="IPR037185">
    <property type="entry name" value="EmrE-like"/>
</dbReference>
<evidence type="ECO:0000256" key="8">
    <source>
        <dbReference type="SAM" id="Phobius"/>
    </source>
</evidence>
<dbReference type="InterPro" id="IPR000620">
    <property type="entry name" value="EamA_dom"/>
</dbReference>
<evidence type="ECO:0000259" key="9">
    <source>
        <dbReference type="Pfam" id="PF00892"/>
    </source>
</evidence>
<feature type="transmembrane region" description="Helical" evidence="8">
    <location>
        <begin position="181"/>
        <end position="201"/>
    </location>
</feature>
<feature type="transmembrane region" description="Helical" evidence="8">
    <location>
        <begin position="153"/>
        <end position="169"/>
    </location>
</feature>
<comment type="similarity">
    <text evidence="2">Belongs to the EamA transporter family.</text>
</comment>
<dbReference type="PANTHER" id="PTHR22911:SF137">
    <property type="entry name" value="SOLUTE CARRIER FAMILY 35 MEMBER G2-RELATED"/>
    <property type="match status" value="1"/>
</dbReference>
<feature type="transmembrane region" description="Helical" evidence="8">
    <location>
        <begin position="71"/>
        <end position="94"/>
    </location>
</feature>
<gene>
    <name evidence="10" type="primary">rarD</name>
    <name evidence="10" type="ORF">KDD93_05715</name>
</gene>
<sequence>MKNSEKTDKIGLIYALSAFVLWGFLVVFFKQFEGVNPYEIVAHRILWSVIVLFILLAWLRRLKSVRANLLNFRVSFWLFVSGFALALSWCIFVYAVDNDLVLEASLGNFISPIFSILIGYFILKEQLSFGAKISFFIVMIAIGIQVIAVGTLPILAISLAAIVSVYALIRKKIKIGALEGLFIENLLISPIGIAYIFYLISVGDNHFNLDKNGMLLILCGPVTIVPLLFFTAATKLISLSTIGYTQYINPSISMLLAIFVYNESIATYKLVSFCLIWLALFVVSAYGIYTYKKDHR</sequence>
<evidence type="ECO:0000256" key="6">
    <source>
        <dbReference type="ARBA" id="ARBA00022989"/>
    </source>
</evidence>
<keyword evidence="6 8" id="KW-1133">Transmembrane helix</keyword>
<accession>A0ABS5HIG7</accession>
<feature type="transmembrane region" description="Helical" evidence="8">
    <location>
        <begin position="100"/>
        <end position="122"/>
    </location>
</feature>
<feature type="transmembrane region" description="Helical" evidence="8">
    <location>
        <begin position="41"/>
        <end position="59"/>
    </location>
</feature>
<evidence type="ECO:0000313" key="10">
    <source>
        <dbReference type="EMBL" id="MBR8464069.1"/>
    </source>
</evidence>
<evidence type="ECO:0000256" key="5">
    <source>
        <dbReference type="ARBA" id="ARBA00022692"/>
    </source>
</evidence>
<dbReference type="PANTHER" id="PTHR22911">
    <property type="entry name" value="ACYL-MALONYL CONDENSING ENZYME-RELATED"/>
    <property type="match status" value="1"/>
</dbReference>
<evidence type="ECO:0000256" key="3">
    <source>
        <dbReference type="ARBA" id="ARBA00022448"/>
    </source>
</evidence>
<keyword evidence="7 8" id="KW-0472">Membrane</keyword>
<protein>
    <submittedName>
        <fullName evidence="10">EamA family transporter RarD</fullName>
    </submittedName>
</protein>
<dbReference type="EMBL" id="JAGSSW010000005">
    <property type="protein sequence ID" value="MBR8464069.1"/>
    <property type="molecule type" value="Genomic_DNA"/>
</dbReference>
<feature type="domain" description="EamA" evidence="9">
    <location>
        <begin position="154"/>
        <end position="284"/>
    </location>
</feature>
<dbReference type="RefSeq" id="WP_212142058.1">
    <property type="nucleotide sequence ID" value="NZ_JAGSSW010000005.1"/>
</dbReference>
<keyword evidence="4" id="KW-1003">Cell membrane</keyword>
<evidence type="ECO:0000256" key="7">
    <source>
        <dbReference type="ARBA" id="ARBA00023136"/>
    </source>
</evidence>
<proteinExistence type="inferred from homology"/>
<keyword evidence="11" id="KW-1185">Reference proteome</keyword>
<comment type="caution">
    <text evidence="10">The sequence shown here is derived from an EMBL/GenBank/DDBJ whole genome shotgun (WGS) entry which is preliminary data.</text>
</comment>
<feature type="domain" description="EamA" evidence="9">
    <location>
        <begin position="10"/>
        <end position="143"/>
    </location>
</feature>
<dbReference type="Pfam" id="PF00892">
    <property type="entry name" value="EamA"/>
    <property type="match status" value="2"/>
</dbReference>
<evidence type="ECO:0000256" key="1">
    <source>
        <dbReference type="ARBA" id="ARBA00004651"/>
    </source>
</evidence>
<dbReference type="InterPro" id="IPR004626">
    <property type="entry name" value="RarD"/>
</dbReference>
<feature type="transmembrane region" description="Helical" evidence="8">
    <location>
        <begin position="129"/>
        <end position="147"/>
    </location>
</feature>
<reference evidence="10 11" key="1">
    <citation type="submission" date="2021-04" db="EMBL/GenBank/DDBJ databases">
        <title>Molecular and phenotypic characterization and identification of bacterial isolates recovered from the Anatolian ground squirrels (Spermophilus xanthoprymnus) and which have the potential to form a new species in the Campylobacter genus.</title>
        <authorList>
            <person name="Aydin F."/>
            <person name="Abay S."/>
            <person name="Kayman T."/>
            <person name="Karakaya E."/>
            <person name="Mustak H.K."/>
            <person name="Mustak I.B."/>
            <person name="Bilgin N."/>
            <person name="Duzler A."/>
            <person name="Sahin O."/>
            <person name="Guran O."/>
            <person name="Saticioglu I.B."/>
        </authorList>
    </citation>
    <scope>NUCLEOTIDE SEQUENCE [LARGE SCALE GENOMIC DNA]</scope>
    <source>
        <strain evidence="11">faydin-G24</strain>
    </source>
</reference>
<dbReference type="NCBIfam" id="TIGR00688">
    <property type="entry name" value="rarD"/>
    <property type="match status" value="1"/>
</dbReference>
<evidence type="ECO:0000313" key="11">
    <source>
        <dbReference type="Proteomes" id="UP000682951"/>
    </source>
</evidence>
<feature type="transmembrane region" description="Helical" evidence="8">
    <location>
        <begin position="12"/>
        <end position="29"/>
    </location>
</feature>
<dbReference type="SUPFAM" id="SSF103481">
    <property type="entry name" value="Multidrug resistance efflux transporter EmrE"/>
    <property type="match status" value="2"/>
</dbReference>
<feature type="transmembrane region" description="Helical" evidence="8">
    <location>
        <begin position="267"/>
        <end position="289"/>
    </location>
</feature>
<keyword evidence="3" id="KW-0813">Transport</keyword>
<dbReference type="Proteomes" id="UP000682951">
    <property type="component" value="Unassembled WGS sequence"/>
</dbReference>
<name>A0ABS5HIG7_9BACT</name>
<comment type="subcellular location">
    <subcellularLocation>
        <location evidence="1">Cell membrane</location>
        <topology evidence="1">Multi-pass membrane protein</topology>
    </subcellularLocation>
</comment>
<feature type="transmembrane region" description="Helical" evidence="8">
    <location>
        <begin position="244"/>
        <end position="261"/>
    </location>
</feature>
<evidence type="ECO:0000256" key="4">
    <source>
        <dbReference type="ARBA" id="ARBA00022475"/>
    </source>
</evidence>
<feature type="transmembrane region" description="Helical" evidence="8">
    <location>
        <begin position="213"/>
        <end position="232"/>
    </location>
</feature>
<keyword evidence="5 8" id="KW-0812">Transmembrane</keyword>
<evidence type="ECO:0000256" key="2">
    <source>
        <dbReference type="ARBA" id="ARBA00007362"/>
    </source>
</evidence>